<feature type="transmembrane region" description="Helical" evidence="1">
    <location>
        <begin position="6"/>
        <end position="23"/>
    </location>
</feature>
<evidence type="ECO:0000313" key="3">
    <source>
        <dbReference type="Proteomes" id="UP000199158"/>
    </source>
</evidence>
<keyword evidence="1" id="KW-0472">Membrane</keyword>
<sequence>MVVECWVIIVLILLMASIIFRTGRIGQAVAVLPLTTVPFFHLIGGPLSRILDSWFPTLSGNLFHVSIDVAGLVIACVLYGLLAGNMGSRRGRRMYMILCGVFSALLTIVLVNSILPL</sequence>
<dbReference type="Proteomes" id="UP000199158">
    <property type="component" value="Unassembled WGS sequence"/>
</dbReference>
<keyword evidence="3" id="KW-1185">Reference proteome</keyword>
<gene>
    <name evidence="2" type="ORF">SAMN05216180_1409</name>
</gene>
<keyword evidence="1" id="KW-1133">Transmembrane helix</keyword>
<feature type="transmembrane region" description="Helical" evidence="1">
    <location>
        <begin position="63"/>
        <end position="82"/>
    </location>
</feature>
<proteinExistence type="predicted"/>
<feature type="transmembrane region" description="Helical" evidence="1">
    <location>
        <begin position="30"/>
        <end position="51"/>
    </location>
</feature>
<evidence type="ECO:0000256" key="1">
    <source>
        <dbReference type="SAM" id="Phobius"/>
    </source>
</evidence>
<feature type="transmembrane region" description="Helical" evidence="1">
    <location>
        <begin position="94"/>
        <end position="115"/>
    </location>
</feature>
<dbReference type="STRING" id="474960.SAMN05216180_1409"/>
<dbReference type="RefSeq" id="WP_092753014.1">
    <property type="nucleotide sequence ID" value="NZ_FOCG01000001.1"/>
</dbReference>
<name>A0A1H8APM7_9FIRM</name>
<protein>
    <submittedName>
        <fullName evidence="2">Uncharacterized protein</fullName>
    </submittedName>
</protein>
<dbReference type="AlphaFoldDB" id="A0A1H8APM7"/>
<keyword evidence="1" id="KW-0812">Transmembrane</keyword>
<dbReference type="EMBL" id="FOCG01000001">
    <property type="protein sequence ID" value="SEM71467.1"/>
    <property type="molecule type" value="Genomic_DNA"/>
</dbReference>
<evidence type="ECO:0000313" key="2">
    <source>
        <dbReference type="EMBL" id="SEM71467.1"/>
    </source>
</evidence>
<accession>A0A1H8APM7</accession>
<organism evidence="2 3">
    <name type="scientific">Hydrogenoanaerobacterium saccharovorans</name>
    <dbReference type="NCBI Taxonomy" id="474960"/>
    <lineage>
        <taxon>Bacteria</taxon>
        <taxon>Bacillati</taxon>
        <taxon>Bacillota</taxon>
        <taxon>Clostridia</taxon>
        <taxon>Eubacteriales</taxon>
        <taxon>Oscillospiraceae</taxon>
        <taxon>Hydrogenoanaerobacterium</taxon>
    </lineage>
</organism>
<reference evidence="2 3" key="1">
    <citation type="submission" date="2016-10" db="EMBL/GenBank/DDBJ databases">
        <authorList>
            <person name="de Groot N.N."/>
        </authorList>
    </citation>
    <scope>NUCLEOTIDE SEQUENCE [LARGE SCALE GENOMIC DNA]</scope>
    <source>
        <strain evidence="2 3">CGMCC 1.5070</strain>
    </source>
</reference>